<protein>
    <submittedName>
        <fullName evidence="1">Uncharacterized protein</fullName>
    </submittedName>
</protein>
<organism evidence="1 2">
    <name type="scientific">Kibdelosporangium aridum</name>
    <dbReference type="NCBI Taxonomy" id="2030"/>
    <lineage>
        <taxon>Bacteria</taxon>
        <taxon>Bacillati</taxon>
        <taxon>Actinomycetota</taxon>
        <taxon>Actinomycetes</taxon>
        <taxon>Pseudonocardiales</taxon>
        <taxon>Pseudonocardiaceae</taxon>
        <taxon>Kibdelosporangium</taxon>
    </lineage>
</organism>
<name>A0A1W2CJZ3_KIBAR</name>
<proteinExistence type="predicted"/>
<evidence type="ECO:0000313" key="1">
    <source>
        <dbReference type="EMBL" id="SMC85510.1"/>
    </source>
</evidence>
<dbReference type="RefSeq" id="WP_084425917.1">
    <property type="nucleotide sequence ID" value="NZ_FWXV01000002.1"/>
</dbReference>
<reference evidence="1 2" key="1">
    <citation type="submission" date="2017-04" db="EMBL/GenBank/DDBJ databases">
        <authorList>
            <person name="Afonso C.L."/>
            <person name="Miller P.J."/>
            <person name="Scott M.A."/>
            <person name="Spackman E."/>
            <person name="Goraichik I."/>
            <person name="Dimitrov K.M."/>
            <person name="Suarez D.L."/>
            <person name="Swayne D.E."/>
        </authorList>
    </citation>
    <scope>NUCLEOTIDE SEQUENCE [LARGE SCALE GENOMIC DNA]</scope>
    <source>
        <strain evidence="1 2">DSM 43828</strain>
    </source>
</reference>
<accession>A0A1W2CJZ3</accession>
<sequence length="110" mass="11982">MRRKLAALVASVISVGTIMIGLPASARDLPPPYCDAYRYSILAGQGISVFCDYLPYPPYLYRVVAHCAAGSSFWYELGYWVEPGFGPSSAECQGGLLSVARVVGYHVDER</sequence>
<gene>
    <name evidence="1" type="ORF">SAMN05661093_02230</name>
</gene>
<dbReference type="OrthoDB" id="3695479at2"/>
<dbReference type="Proteomes" id="UP000192674">
    <property type="component" value="Unassembled WGS sequence"/>
</dbReference>
<dbReference type="EMBL" id="FWXV01000002">
    <property type="protein sequence ID" value="SMC85510.1"/>
    <property type="molecule type" value="Genomic_DNA"/>
</dbReference>
<evidence type="ECO:0000313" key="2">
    <source>
        <dbReference type="Proteomes" id="UP000192674"/>
    </source>
</evidence>
<dbReference type="AlphaFoldDB" id="A0A1W2CJZ3"/>
<keyword evidence="2" id="KW-1185">Reference proteome</keyword>